<reference evidence="6 7" key="1">
    <citation type="journal article" date="2009" name="Int. J. Syst. Evol. Microbiol.">
        <title>Nocardioides caeni sp. nov., isolated from wastewater.</title>
        <authorList>
            <person name="Yoon J.H."/>
            <person name="Kang S.J."/>
            <person name="Park S."/>
            <person name="Kim W."/>
            <person name="Oh T.K."/>
        </authorList>
    </citation>
    <scope>NUCLEOTIDE SEQUENCE [LARGE SCALE GENOMIC DNA]</scope>
    <source>
        <strain evidence="6 7">DSM 23134</strain>
    </source>
</reference>
<dbReference type="AlphaFoldDB" id="A0A4S8N080"/>
<dbReference type="Pfam" id="PF01497">
    <property type="entry name" value="Peripla_BP_2"/>
    <property type="match status" value="1"/>
</dbReference>
<comment type="similarity">
    <text evidence="2">Belongs to the bacterial solute-binding protein 8 family.</text>
</comment>
<dbReference type="Gene3D" id="3.40.50.1980">
    <property type="entry name" value="Nitrogenase molybdenum iron protein domain"/>
    <property type="match status" value="2"/>
</dbReference>
<evidence type="ECO:0000259" key="5">
    <source>
        <dbReference type="PROSITE" id="PS50983"/>
    </source>
</evidence>
<dbReference type="PANTHER" id="PTHR30532:SF1">
    <property type="entry name" value="IRON(3+)-HYDROXAMATE-BINDING PROTEIN FHUD"/>
    <property type="match status" value="1"/>
</dbReference>
<proteinExistence type="inferred from homology"/>
<protein>
    <submittedName>
        <fullName evidence="6">ABC transporter substrate-binding protein</fullName>
    </submittedName>
</protein>
<feature type="domain" description="Fe/B12 periplasmic-binding" evidence="5">
    <location>
        <begin position="55"/>
        <end position="323"/>
    </location>
</feature>
<dbReference type="SUPFAM" id="SSF53807">
    <property type="entry name" value="Helical backbone' metal receptor"/>
    <property type="match status" value="1"/>
</dbReference>
<evidence type="ECO:0000313" key="7">
    <source>
        <dbReference type="Proteomes" id="UP000307087"/>
    </source>
</evidence>
<dbReference type="EMBL" id="STGW01000022">
    <property type="protein sequence ID" value="THV08882.1"/>
    <property type="molecule type" value="Genomic_DNA"/>
</dbReference>
<dbReference type="InterPro" id="IPR051313">
    <property type="entry name" value="Bact_iron-sidero_bind"/>
</dbReference>
<evidence type="ECO:0000256" key="4">
    <source>
        <dbReference type="ARBA" id="ARBA00022729"/>
    </source>
</evidence>
<dbReference type="OrthoDB" id="1846031at2"/>
<keyword evidence="4" id="KW-0732">Signal</keyword>
<comment type="subcellular location">
    <subcellularLocation>
        <location evidence="1">Cell envelope</location>
    </subcellularLocation>
</comment>
<dbReference type="InterPro" id="IPR002491">
    <property type="entry name" value="ABC_transptr_periplasmic_BD"/>
</dbReference>
<dbReference type="Proteomes" id="UP000307087">
    <property type="component" value="Unassembled WGS sequence"/>
</dbReference>
<evidence type="ECO:0000313" key="6">
    <source>
        <dbReference type="EMBL" id="THV08882.1"/>
    </source>
</evidence>
<comment type="caution">
    <text evidence="6">The sequence shown here is derived from an EMBL/GenBank/DDBJ whole genome shotgun (WGS) entry which is preliminary data.</text>
</comment>
<sequence length="323" mass="34427">MANLTSFGRVLAAGTVLALALTACGKERDDDAAAEDTHTIATAYGDVEVPTDPERVVALSYDTPWQLQSLGVRPVATQDYSAYIDEFSESQQDFIDGIDSIGPYGEPDLEKIAAAQPDLIVGDVHEVDEATFEKLAEIAPTAIVGGEERGDWKAIVGALAEAVGAEEELARTTAEYDATLAEVKETYAEQIEGNTWIHFSLGNSEGEFSVQYPSGTTGSLVVDELGMAYGPNVPADPGDGFGYGSYSVEQIPTVFDGVTAALTFENTDGSPNPLIDAIEKNSLFQATEVAGTDRVFHLSVGVTDFATATLWLRQVEERVLSQL</sequence>
<organism evidence="6 7">
    <name type="scientific">Nocardioides caeni</name>
    <dbReference type="NCBI Taxonomy" id="574700"/>
    <lineage>
        <taxon>Bacteria</taxon>
        <taxon>Bacillati</taxon>
        <taxon>Actinomycetota</taxon>
        <taxon>Actinomycetes</taxon>
        <taxon>Propionibacteriales</taxon>
        <taxon>Nocardioidaceae</taxon>
        <taxon>Nocardioides</taxon>
    </lineage>
</organism>
<dbReference type="RefSeq" id="WP_136564395.1">
    <property type="nucleotide sequence ID" value="NZ_BAABLS010000005.1"/>
</dbReference>
<dbReference type="GO" id="GO:0030288">
    <property type="term" value="C:outer membrane-bounded periplasmic space"/>
    <property type="evidence" value="ECO:0007669"/>
    <property type="project" value="TreeGrafter"/>
</dbReference>
<dbReference type="GO" id="GO:1901678">
    <property type="term" value="P:iron coordination entity transport"/>
    <property type="evidence" value="ECO:0007669"/>
    <property type="project" value="UniProtKB-ARBA"/>
</dbReference>
<evidence type="ECO:0000256" key="2">
    <source>
        <dbReference type="ARBA" id="ARBA00008814"/>
    </source>
</evidence>
<name>A0A4S8N080_9ACTN</name>
<keyword evidence="3" id="KW-0813">Transport</keyword>
<dbReference type="PANTHER" id="PTHR30532">
    <property type="entry name" value="IRON III DICITRATE-BINDING PERIPLASMIC PROTEIN"/>
    <property type="match status" value="1"/>
</dbReference>
<dbReference type="PROSITE" id="PS50983">
    <property type="entry name" value="FE_B12_PBP"/>
    <property type="match status" value="1"/>
</dbReference>
<keyword evidence="7" id="KW-1185">Reference proteome</keyword>
<accession>A0A4S8N080</accession>
<evidence type="ECO:0000256" key="3">
    <source>
        <dbReference type="ARBA" id="ARBA00022448"/>
    </source>
</evidence>
<gene>
    <name evidence="6" type="ORF">E9934_18580</name>
</gene>
<evidence type="ECO:0000256" key="1">
    <source>
        <dbReference type="ARBA" id="ARBA00004196"/>
    </source>
</evidence>